<evidence type="ECO:0000256" key="2">
    <source>
        <dbReference type="ARBA" id="ARBA00010765"/>
    </source>
</evidence>
<comment type="cofactor">
    <cofactor evidence="13">
        <name>[2Fe-2S] cluster</name>
        <dbReference type="ChEBI" id="CHEBI:190135"/>
    </cofactor>
    <text evidence="13">Binds 1 [2Fe-2S] cluster. The cluster is coordinated with 3 cysteines and 1 arginine.</text>
</comment>
<comment type="cofactor">
    <cofactor evidence="14">
        <name>[2Fe-2S] cluster</name>
        <dbReference type="ChEBI" id="CHEBI:190135"/>
    </cofactor>
    <text evidence="14">Binds 1 [2Fe-2S] cluster. The cluster is coordinated with 3 cysteines and 1 arginine.</text>
</comment>
<dbReference type="GO" id="GO:0009102">
    <property type="term" value="P:biotin biosynthetic process"/>
    <property type="evidence" value="ECO:0007669"/>
    <property type="project" value="UniProtKB-UniRule"/>
</dbReference>
<feature type="binding site" evidence="13 14">
    <location>
        <position position="60"/>
    </location>
    <ligand>
        <name>[4Fe-4S] cluster</name>
        <dbReference type="ChEBI" id="CHEBI:49883"/>
        <note>4Fe-4S-S-AdoMet</note>
    </ligand>
</feature>
<dbReference type="InterPro" id="IPR006638">
    <property type="entry name" value="Elp3/MiaA/NifB-like_rSAM"/>
</dbReference>
<dbReference type="InterPro" id="IPR058240">
    <property type="entry name" value="rSAM_sf"/>
</dbReference>
<dbReference type="InterPro" id="IPR013785">
    <property type="entry name" value="Aldolase_TIM"/>
</dbReference>
<evidence type="ECO:0000256" key="7">
    <source>
        <dbReference type="ARBA" id="ARBA00022714"/>
    </source>
</evidence>
<dbReference type="AlphaFoldDB" id="A0A3E2N6D7"/>
<dbReference type="PANTHER" id="PTHR22976">
    <property type="entry name" value="BIOTIN SYNTHASE"/>
    <property type="match status" value="1"/>
</dbReference>
<gene>
    <name evidence="13 16" type="primary">bioB</name>
    <name evidence="16" type="ORF">DS742_23420</name>
</gene>
<organism evidence="16 17">
    <name type="scientific">Lacrimispora amygdalina</name>
    <dbReference type="NCBI Taxonomy" id="253257"/>
    <lineage>
        <taxon>Bacteria</taxon>
        <taxon>Bacillati</taxon>
        <taxon>Bacillota</taxon>
        <taxon>Clostridia</taxon>
        <taxon>Lachnospirales</taxon>
        <taxon>Lachnospiraceae</taxon>
        <taxon>Lacrimispora</taxon>
    </lineage>
</organism>
<evidence type="ECO:0000256" key="11">
    <source>
        <dbReference type="ARBA" id="ARBA00023014"/>
    </source>
</evidence>
<evidence type="ECO:0000256" key="14">
    <source>
        <dbReference type="PIRSR" id="PIRSR001619-1"/>
    </source>
</evidence>
<dbReference type="SFLD" id="SFLDG01278">
    <property type="entry name" value="biotin_synthase_like"/>
    <property type="match status" value="1"/>
</dbReference>
<feature type="binding site" evidence="13 14">
    <location>
        <position position="63"/>
    </location>
    <ligand>
        <name>[4Fe-4S] cluster</name>
        <dbReference type="ChEBI" id="CHEBI:49883"/>
        <note>4Fe-4S-S-AdoMet</note>
    </ligand>
</feature>
<dbReference type="GO" id="GO:0051539">
    <property type="term" value="F:4 iron, 4 sulfur cluster binding"/>
    <property type="evidence" value="ECO:0007669"/>
    <property type="project" value="UniProtKB-KW"/>
</dbReference>
<evidence type="ECO:0000256" key="10">
    <source>
        <dbReference type="ARBA" id="ARBA00023004"/>
    </source>
</evidence>
<accession>A0A3E2N6D7</accession>
<reference evidence="16 17" key="1">
    <citation type="submission" date="2018-07" db="EMBL/GenBank/DDBJ databases">
        <title>New species, Clostridium PI-S10-A1B.</title>
        <authorList>
            <person name="Krishna G."/>
            <person name="Summeta K."/>
            <person name="Shikha S."/>
            <person name="Prabhu P.B."/>
            <person name="Suresh K."/>
        </authorList>
    </citation>
    <scope>NUCLEOTIDE SEQUENCE [LARGE SCALE GENOMIC DNA]</scope>
    <source>
        <strain evidence="16 17">PI-S10-A1B</strain>
    </source>
</reference>
<dbReference type="SFLD" id="SFLDS00029">
    <property type="entry name" value="Radical_SAM"/>
    <property type="match status" value="1"/>
</dbReference>
<dbReference type="EC" id="2.8.1.6" evidence="3 13"/>
<dbReference type="PANTHER" id="PTHR22976:SF2">
    <property type="entry name" value="BIOTIN SYNTHASE, MITOCHONDRIAL"/>
    <property type="match status" value="1"/>
</dbReference>
<comment type="pathway">
    <text evidence="1 13">Cofactor biosynthesis; biotin biosynthesis; biotin from 7,8-diaminononanoate: step 2/2.</text>
</comment>
<protein>
    <recommendedName>
        <fullName evidence="3 13">Biotin synthase</fullName>
        <ecNumber evidence="3 13">2.8.1.6</ecNumber>
    </recommendedName>
</protein>
<evidence type="ECO:0000256" key="8">
    <source>
        <dbReference type="ARBA" id="ARBA00022723"/>
    </source>
</evidence>
<evidence type="ECO:0000256" key="1">
    <source>
        <dbReference type="ARBA" id="ARBA00004942"/>
    </source>
</evidence>
<feature type="binding site" evidence="13 14">
    <location>
        <position position="192"/>
    </location>
    <ligand>
        <name>[2Fe-2S] cluster</name>
        <dbReference type="ChEBI" id="CHEBI:190135"/>
    </ligand>
</feature>
<dbReference type="Pfam" id="PF06968">
    <property type="entry name" value="BATS"/>
    <property type="match status" value="1"/>
</dbReference>
<dbReference type="HAMAP" id="MF_01694">
    <property type="entry name" value="BioB"/>
    <property type="match status" value="1"/>
</dbReference>
<evidence type="ECO:0000256" key="5">
    <source>
        <dbReference type="ARBA" id="ARBA00022679"/>
    </source>
</evidence>
<dbReference type="UniPathway" id="UPA00078">
    <property type="reaction ID" value="UER00162"/>
</dbReference>
<comment type="cofactor">
    <cofactor evidence="13 14">
        <name>[4Fe-4S] cluster</name>
        <dbReference type="ChEBI" id="CHEBI:49883"/>
    </cofactor>
    <text evidence="13 14">Binds 1 [4Fe-4S] cluster. The cluster is coordinated with 3 cysteines and an exchangeable S-adenosyl-L-methionine.</text>
</comment>
<feature type="binding site" evidence="13 14">
    <location>
        <position position="56"/>
    </location>
    <ligand>
        <name>[4Fe-4S] cluster</name>
        <dbReference type="ChEBI" id="CHEBI:49883"/>
        <note>4Fe-4S-S-AdoMet</note>
    </ligand>
</feature>
<dbReference type="PIRSF" id="PIRSF001619">
    <property type="entry name" value="Biotin_synth"/>
    <property type="match status" value="1"/>
</dbReference>
<dbReference type="SMART" id="SM00876">
    <property type="entry name" value="BATS"/>
    <property type="match status" value="1"/>
</dbReference>
<feature type="binding site" evidence="13 14">
    <location>
        <position position="264"/>
    </location>
    <ligand>
        <name>[2Fe-2S] cluster</name>
        <dbReference type="ChEBI" id="CHEBI:190135"/>
    </ligand>
</feature>
<dbReference type="InterPro" id="IPR002684">
    <property type="entry name" value="Biotin_synth/BioAB"/>
</dbReference>
<dbReference type="SMART" id="SM00729">
    <property type="entry name" value="Elp3"/>
    <property type="match status" value="1"/>
</dbReference>
<dbReference type="InterPro" id="IPR010722">
    <property type="entry name" value="BATS_dom"/>
</dbReference>
<evidence type="ECO:0000256" key="4">
    <source>
        <dbReference type="ARBA" id="ARBA00022485"/>
    </source>
</evidence>
<feature type="binding site" evidence="13 14">
    <location>
        <position position="132"/>
    </location>
    <ligand>
        <name>[2Fe-2S] cluster</name>
        <dbReference type="ChEBI" id="CHEBI:190135"/>
    </ligand>
</feature>
<dbReference type="GO" id="GO:0051537">
    <property type="term" value="F:2 iron, 2 sulfur cluster binding"/>
    <property type="evidence" value="ECO:0007669"/>
    <property type="project" value="UniProtKB-KW"/>
</dbReference>
<evidence type="ECO:0000256" key="9">
    <source>
        <dbReference type="ARBA" id="ARBA00022756"/>
    </source>
</evidence>
<name>A0A3E2N6D7_9FIRM</name>
<evidence type="ECO:0000313" key="16">
    <source>
        <dbReference type="EMBL" id="RFZ76514.1"/>
    </source>
</evidence>
<dbReference type="Gene3D" id="3.20.20.70">
    <property type="entry name" value="Aldolase class I"/>
    <property type="match status" value="1"/>
</dbReference>
<dbReference type="InterPro" id="IPR007197">
    <property type="entry name" value="rSAM"/>
</dbReference>
<comment type="caution">
    <text evidence="16">The sequence shown here is derived from an EMBL/GenBank/DDBJ whole genome shotgun (WGS) entry which is preliminary data.</text>
</comment>
<dbReference type="RefSeq" id="WP_117419381.1">
    <property type="nucleotide sequence ID" value="NZ_QOHO01000083.1"/>
</dbReference>
<dbReference type="NCBIfam" id="TIGR00433">
    <property type="entry name" value="bioB"/>
    <property type="match status" value="1"/>
</dbReference>
<evidence type="ECO:0000256" key="6">
    <source>
        <dbReference type="ARBA" id="ARBA00022691"/>
    </source>
</evidence>
<dbReference type="EMBL" id="QOHO01000083">
    <property type="protein sequence ID" value="RFZ76514.1"/>
    <property type="molecule type" value="Genomic_DNA"/>
</dbReference>
<keyword evidence="4 13" id="KW-0004">4Fe-4S</keyword>
<comment type="catalytic activity">
    <reaction evidence="12 13">
        <text>(4R,5S)-dethiobiotin + (sulfur carrier)-SH + 2 reduced [2Fe-2S]-[ferredoxin] + 2 S-adenosyl-L-methionine = (sulfur carrier)-H + biotin + 2 5'-deoxyadenosine + 2 L-methionine + 2 oxidized [2Fe-2S]-[ferredoxin]</text>
        <dbReference type="Rhea" id="RHEA:22060"/>
        <dbReference type="Rhea" id="RHEA-COMP:10000"/>
        <dbReference type="Rhea" id="RHEA-COMP:10001"/>
        <dbReference type="Rhea" id="RHEA-COMP:14737"/>
        <dbReference type="Rhea" id="RHEA-COMP:14739"/>
        <dbReference type="ChEBI" id="CHEBI:17319"/>
        <dbReference type="ChEBI" id="CHEBI:29917"/>
        <dbReference type="ChEBI" id="CHEBI:33737"/>
        <dbReference type="ChEBI" id="CHEBI:33738"/>
        <dbReference type="ChEBI" id="CHEBI:57586"/>
        <dbReference type="ChEBI" id="CHEBI:57844"/>
        <dbReference type="ChEBI" id="CHEBI:59789"/>
        <dbReference type="ChEBI" id="CHEBI:64428"/>
        <dbReference type="ChEBI" id="CHEBI:149473"/>
        <dbReference type="EC" id="2.8.1.6"/>
    </reaction>
</comment>
<dbReference type="Pfam" id="PF04055">
    <property type="entry name" value="Radical_SAM"/>
    <property type="match status" value="1"/>
</dbReference>
<keyword evidence="11 13" id="KW-0411">Iron-sulfur</keyword>
<feature type="domain" description="Radical SAM core" evidence="15">
    <location>
        <begin position="38"/>
        <end position="260"/>
    </location>
</feature>
<keyword evidence="10 13" id="KW-0408">Iron</keyword>
<dbReference type="SUPFAM" id="SSF102114">
    <property type="entry name" value="Radical SAM enzymes"/>
    <property type="match status" value="1"/>
</dbReference>
<dbReference type="InterPro" id="IPR024177">
    <property type="entry name" value="Biotin_synthase"/>
</dbReference>
<sequence length="319" mass="35345">MTDTYENLTKEDARSILLMPDEELPKLLEAAYSLRKKHKGNIVDIHLLTNARSGNCTQNCAYCAQSGQAKTDIDTYELITSDKLIKDGYVVKEKKLARHCIGLSGIRFSDEAILAFAEEIKRLKKAADTPVCCSIGFLTREQAAALKKAGVDRINHNLNTGRNYYPNICTTHTYEQRIANIQMLKGMGFELCCGGIVGLGEKPEDVVDMLFEIQTINPKAVPINFLIPIKGTALENQSTAILTSEYCLKVLCLARLLNPDSDIRCAAGRELYLKGKEKWMFYAVDSVFASGYLTAGGESIDSTIKMIRDAGFEYCIEPG</sequence>
<dbReference type="SFLD" id="SFLDG01060">
    <property type="entry name" value="BATS_domain_containing"/>
    <property type="match status" value="1"/>
</dbReference>
<evidence type="ECO:0000313" key="17">
    <source>
        <dbReference type="Proteomes" id="UP000260680"/>
    </source>
</evidence>
<keyword evidence="8 13" id="KW-0479">Metal-binding</keyword>
<dbReference type="Proteomes" id="UP000260680">
    <property type="component" value="Unassembled WGS sequence"/>
</dbReference>
<dbReference type="GO" id="GO:0005506">
    <property type="term" value="F:iron ion binding"/>
    <property type="evidence" value="ECO:0007669"/>
    <property type="project" value="UniProtKB-UniRule"/>
</dbReference>
<evidence type="ECO:0000259" key="15">
    <source>
        <dbReference type="PROSITE" id="PS51918"/>
    </source>
</evidence>
<keyword evidence="5 13" id="KW-0808">Transferase</keyword>
<comment type="function">
    <text evidence="13">Catalyzes the conversion of dethiobiotin (DTB) to biotin by the insertion of a sulfur atom into dethiobiotin via a radical-based mechanism.</text>
</comment>
<comment type="subunit">
    <text evidence="13">Homodimer.</text>
</comment>
<dbReference type="CDD" id="cd01335">
    <property type="entry name" value="Radical_SAM"/>
    <property type="match status" value="1"/>
</dbReference>
<evidence type="ECO:0000256" key="3">
    <source>
        <dbReference type="ARBA" id="ARBA00012236"/>
    </source>
</evidence>
<dbReference type="GO" id="GO:0004076">
    <property type="term" value="F:biotin synthase activity"/>
    <property type="evidence" value="ECO:0007669"/>
    <property type="project" value="UniProtKB-UniRule"/>
</dbReference>
<evidence type="ECO:0000256" key="12">
    <source>
        <dbReference type="ARBA" id="ARBA00051157"/>
    </source>
</evidence>
<keyword evidence="7 13" id="KW-0001">2Fe-2S</keyword>
<keyword evidence="6 13" id="KW-0949">S-adenosyl-L-methionine</keyword>
<keyword evidence="9 13" id="KW-0093">Biotin biosynthesis</keyword>
<dbReference type="OrthoDB" id="9786826at2"/>
<evidence type="ECO:0000256" key="13">
    <source>
        <dbReference type="HAMAP-Rule" id="MF_01694"/>
    </source>
</evidence>
<feature type="binding site" evidence="13 14">
    <location>
        <position position="100"/>
    </location>
    <ligand>
        <name>[2Fe-2S] cluster</name>
        <dbReference type="ChEBI" id="CHEBI:190135"/>
    </ligand>
</feature>
<proteinExistence type="inferred from homology"/>
<comment type="similarity">
    <text evidence="2 13">Belongs to the radical SAM superfamily. Biotin synthase family.</text>
</comment>
<dbReference type="PROSITE" id="PS51918">
    <property type="entry name" value="RADICAL_SAM"/>
    <property type="match status" value="1"/>
</dbReference>